<dbReference type="EMBL" id="RSTU01000010">
    <property type="protein sequence ID" value="MIT91571.1"/>
    <property type="molecule type" value="Genomic_DNA"/>
</dbReference>
<gene>
    <name evidence="1" type="ORF">ATP91_14865</name>
</gene>
<comment type="caution">
    <text evidence="1">The sequence shown here is derived from an EMBL/GenBank/DDBJ whole genome shotgun (WGS) entry which is preliminary data.</text>
</comment>
<organism evidence="1">
    <name type="scientific">Salmonella enterica</name>
    <name type="common">Salmonella choleraesuis</name>
    <dbReference type="NCBI Taxonomy" id="28901"/>
    <lineage>
        <taxon>Bacteria</taxon>
        <taxon>Pseudomonadati</taxon>
        <taxon>Pseudomonadota</taxon>
        <taxon>Gammaproteobacteria</taxon>
        <taxon>Enterobacterales</taxon>
        <taxon>Enterobacteriaceae</taxon>
        <taxon>Salmonella</taxon>
    </lineage>
</organism>
<protein>
    <submittedName>
        <fullName evidence="1">Uncharacterized protein</fullName>
    </submittedName>
</protein>
<name>A0A402TKN6_SALER</name>
<proteinExistence type="predicted"/>
<accession>A0A402TKN6</accession>
<evidence type="ECO:0000313" key="1">
    <source>
        <dbReference type="EMBL" id="MIT91571.1"/>
    </source>
</evidence>
<dbReference type="Proteomes" id="UP000839515">
    <property type="component" value="Unassembled WGS sequence"/>
</dbReference>
<dbReference type="AlphaFoldDB" id="A0A402TKN6"/>
<reference evidence="1" key="1">
    <citation type="submission" date="2018-08" db="EMBL/GenBank/DDBJ databases">
        <authorList>
            <consortium name="GenomeTrakr network: Whole genome sequencing for foodborne pathogen traceback"/>
        </authorList>
    </citation>
    <scope>NUCLEOTIDE SEQUENCE [LARGE SCALE GENOMIC DNA]</scope>
    <source>
        <strain evidence="1">CFSAN034428</strain>
    </source>
</reference>
<sequence length="64" mass="7254">MRHSALLLIGEALTFYLSRVDRLEPRLNRNVFRGFRFSGLRVIPPTGKSKAPETILLISSRLAT</sequence>